<dbReference type="Proteomes" id="UP000186851">
    <property type="component" value="Chromosome"/>
</dbReference>
<proteinExistence type="predicted"/>
<dbReference type="PANTHER" id="PTHR11618">
    <property type="entry name" value="TRANSCRIPTION INITIATION FACTOR IIB-RELATED"/>
    <property type="match status" value="1"/>
</dbReference>
<gene>
    <name evidence="6" type="ORF">OdinLCB4_003320</name>
</gene>
<dbReference type="GO" id="GO:0070897">
    <property type="term" value="P:transcription preinitiation complex assembly"/>
    <property type="evidence" value="ECO:0007669"/>
    <property type="project" value="InterPro"/>
</dbReference>
<dbReference type="InterPro" id="IPR036915">
    <property type="entry name" value="Cyclin-like_sf"/>
</dbReference>
<dbReference type="InterPro" id="IPR013137">
    <property type="entry name" value="Znf_TFIIB"/>
</dbReference>
<keyword evidence="3" id="KW-0804">Transcription</keyword>
<reference evidence="6" key="2">
    <citation type="journal article" date="2022" name="Nat. Microbiol.">
        <title>A closed Candidatus Odinarchaeum chromosome exposes Asgard archaeal viruses.</title>
        <authorList>
            <person name="Tamarit D."/>
            <person name="Caceres E.F."/>
            <person name="Krupovic M."/>
            <person name="Nijland R."/>
            <person name="Eme L."/>
            <person name="Robinson N.P."/>
            <person name="Ettema T.J.G."/>
        </authorList>
    </citation>
    <scope>NUCLEOTIDE SEQUENCE</scope>
    <source>
        <strain evidence="6">LCB_4</strain>
    </source>
</reference>
<dbReference type="Gene3D" id="1.10.472.10">
    <property type="entry name" value="Cyclin-like"/>
    <property type="match status" value="1"/>
</dbReference>
<sequence>MTESRCPECGGHVVVTTGEYVCSLCGLVIDQLFQQPLELLDNNNPKSRGALGERLHIVDGLGSYIDYYNSRRLSNLRLGEISDKRRTQLQRLKNAQNIYTRYTNRQTEYRILRILNQISTLLNLPSYIRDNAAYLYKKIKNKYQAKIVNHVSLIAVCLILSVREQKNTAPLTLTEVCAAFQKLGHRINERLITRTALKLRINLGYTVKVRRSEDYLIRMISMISNSDLIKAKLSHQITESYWHKLHLKALELLNKIPHVERGGRNPYVFAASIIYAAERSLAYEENRRPLLTQKEVASILEVAEYSIRDHYSHITKYISLT</sequence>
<evidence type="ECO:0000256" key="1">
    <source>
        <dbReference type="ARBA" id="ARBA00022737"/>
    </source>
</evidence>
<dbReference type="SUPFAM" id="SSF57783">
    <property type="entry name" value="Zinc beta-ribbon"/>
    <property type="match status" value="1"/>
</dbReference>
<keyword evidence="4" id="KW-0862">Zinc</keyword>
<name>A0AAF0D3D0_ODILC</name>
<accession>A0AAF0D3D0</accession>
<evidence type="ECO:0000256" key="4">
    <source>
        <dbReference type="PROSITE-ProRule" id="PRU00469"/>
    </source>
</evidence>
<keyword evidence="4" id="KW-0863">Zinc-finger</keyword>
<dbReference type="PANTHER" id="PTHR11618:SF13">
    <property type="entry name" value="TRANSCRIPTION INITIATION FACTOR IIB"/>
    <property type="match status" value="1"/>
</dbReference>
<dbReference type="SUPFAM" id="SSF47954">
    <property type="entry name" value="Cyclin-like"/>
    <property type="match status" value="2"/>
</dbReference>
<dbReference type="KEGG" id="oyw:OdinLCB4_003320"/>
<feature type="domain" description="TFIIB-type" evidence="5">
    <location>
        <begin position="2"/>
        <end position="30"/>
    </location>
</feature>
<evidence type="ECO:0000256" key="3">
    <source>
        <dbReference type="ARBA" id="ARBA00023163"/>
    </source>
</evidence>
<dbReference type="PROSITE" id="PS51134">
    <property type="entry name" value="ZF_TFIIB"/>
    <property type="match status" value="1"/>
</dbReference>
<protein>
    <submittedName>
        <fullName evidence="6">Transcription initiation factor IIB family protein</fullName>
    </submittedName>
</protein>
<organism evidence="6 7">
    <name type="scientific">Odinarchaeota yellowstonii (strain LCB_4)</name>
    <dbReference type="NCBI Taxonomy" id="1841599"/>
    <lineage>
        <taxon>Archaea</taxon>
        <taxon>Promethearchaeati</taxon>
        <taxon>Candidatus Odinarchaeota</taxon>
        <taxon>Candidatus Odinarchaeia</taxon>
        <taxon>Candidatus Odinarchaeales</taxon>
        <taxon>Candidatus Odinarchaeaceae</taxon>
        <taxon>Candidatus Odinarchaeum</taxon>
    </lineage>
</organism>
<evidence type="ECO:0000313" key="6">
    <source>
        <dbReference type="EMBL" id="WEU40950.1"/>
    </source>
</evidence>
<keyword evidence="4" id="KW-0479">Metal-binding</keyword>
<keyword evidence="1" id="KW-0677">Repeat</keyword>
<dbReference type="EMBL" id="CP091871">
    <property type="protein sequence ID" value="WEU40950.1"/>
    <property type="molecule type" value="Genomic_DNA"/>
</dbReference>
<dbReference type="AlphaFoldDB" id="A0AAF0D3D0"/>
<evidence type="ECO:0000259" key="5">
    <source>
        <dbReference type="PROSITE" id="PS51134"/>
    </source>
</evidence>
<reference evidence="6" key="1">
    <citation type="journal article" date="2017" name="Nature">
        <title>Asgard archaea illuminate the origin of eukaryotic cellular complexity.</title>
        <authorList>
            <person name="Zaremba-Niedzwiedzka K."/>
            <person name="Caceres E.F."/>
            <person name="Saw J.H."/>
            <person name="Backstrom D."/>
            <person name="Juzokaite L."/>
            <person name="Vancaester E."/>
            <person name="Seitz K.W."/>
            <person name="Anantharaman K."/>
            <person name="Starnawski P."/>
            <person name="Kjeldsen K.U."/>
            <person name="Scott M.B."/>
            <person name="Nunoura T."/>
            <person name="Banfield J.F."/>
            <person name="Schramm A."/>
            <person name="Baker B.J."/>
            <person name="Spang A."/>
            <person name="Ettema T.J.G."/>
        </authorList>
    </citation>
    <scope>NUCLEOTIDE SEQUENCE</scope>
    <source>
        <strain evidence="6">LCB_4</strain>
    </source>
</reference>
<keyword evidence="2" id="KW-0805">Transcription regulation</keyword>
<evidence type="ECO:0000256" key="2">
    <source>
        <dbReference type="ARBA" id="ARBA00023015"/>
    </source>
</evidence>
<evidence type="ECO:0000313" key="7">
    <source>
        <dbReference type="Proteomes" id="UP000186851"/>
    </source>
</evidence>
<dbReference type="InterPro" id="IPR000812">
    <property type="entry name" value="TFIIB"/>
</dbReference>
<dbReference type="GO" id="GO:0097550">
    <property type="term" value="C:transcription preinitiation complex"/>
    <property type="evidence" value="ECO:0007669"/>
    <property type="project" value="TreeGrafter"/>
</dbReference>
<dbReference type="GO" id="GO:0008270">
    <property type="term" value="F:zinc ion binding"/>
    <property type="evidence" value="ECO:0007669"/>
    <property type="project" value="UniProtKB-KW"/>
</dbReference>
<dbReference type="Gene3D" id="1.10.472.170">
    <property type="match status" value="1"/>
</dbReference>
<dbReference type="GO" id="GO:0017025">
    <property type="term" value="F:TBP-class protein binding"/>
    <property type="evidence" value="ECO:0007669"/>
    <property type="project" value="TreeGrafter"/>
</dbReference>